<feature type="region of interest" description="Disordered" evidence="2">
    <location>
        <begin position="655"/>
        <end position="708"/>
    </location>
</feature>
<reference evidence="4" key="1">
    <citation type="journal article" date="2020" name="Nat. Commun.">
        <title>Large-scale genome sequencing of mycorrhizal fungi provides insights into the early evolution of symbiotic traits.</title>
        <authorList>
            <person name="Miyauchi S."/>
            <person name="Kiss E."/>
            <person name="Kuo A."/>
            <person name="Drula E."/>
            <person name="Kohler A."/>
            <person name="Sanchez-Garcia M."/>
            <person name="Morin E."/>
            <person name="Andreopoulos B."/>
            <person name="Barry K.W."/>
            <person name="Bonito G."/>
            <person name="Buee M."/>
            <person name="Carver A."/>
            <person name="Chen C."/>
            <person name="Cichocki N."/>
            <person name="Clum A."/>
            <person name="Culley D."/>
            <person name="Crous P.W."/>
            <person name="Fauchery L."/>
            <person name="Girlanda M."/>
            <person name="Hayes R.D."/>
            <person name="Keri Z."/>
            <person name="LaButti K."/>
            <person name="Lipzen A."/>
            <person name="Lombard V."/>
            <person name="Magnuson J."/>
            <person name="Maillard F."/>
            <person name="Murat C."/>
            <person name="Nolan M."/>
            <person name="Ohm R.A."/>
            <person name="Pangilinan J."/>
            <person name="Pereira M.F."/>
            <person name="Perotto S."/>
            <person name="Peter M."/>
            <person name="Pfister S."/>
            <person name="Riley R."/>
            <person name="Sitrit Y."/>
            <person name="Stielow J.B."/>
            <person name="Szollosi G."/>
            <person name="Zifcakova L."/>
            <person name="Stursova M."/>
            <person name="Spatafora J.W."/>
            <person name="Tedersoo L."/>
            <person name="Vaario L.M."/>
            <person name="Yamada A."/>
            <person name="Yan M."/>
            <person name="Wang P."/>
            <person name="Xu J."/>
            <person name="Bruns T."/>
            <person name="Baldrian P."/>
            <person name="Vilgalys R."/>
            <person name="Dunand C."/>
            <person name="Henrissat B."/>
            <person name="Grigoriev I.V."/>
            <person name="Hibbett D."/>
            <person name="Nagy L.G."/>
            <person name="Martin F.M."/>
        </authorList>
    </citation>
    <scope>NUCLEOTIDE SEQUENCE</scope>
    <source>
        <strain evidence="4">UP504</strain>
    </source>
</reference>
<keyword evidence="5" id="KW-1185">Reference proteome</keyword>
<dbReference type="Pfam" id="PF02373">
    <property type="entry name" value="JmjC"/>
    <property type="match status" value="1"/>
</dbReference>
<dbReference type="EMBL" id="MU129036">
    <property type="protein sequence ID" value="KAF9509374.1"/>
    <property type="molecule type" value="Genomic_DNA"/>
</dbReference>
<accession>A0A9P6ANZ4</accession>
<evidence type="ECO:0000313" key="4">
    <source>
        <dbReference type="EMBL" id="KAF9509374.1"/>
    </source>
</evidence>
<feature type="region of interest" description="Disordered" evidence="2">
    <location>
        <begin position="869"/>
        <end position="941"/>
    </location>
</feature>
<comment type="caution">
    <text evidence="4">The sequence shown here is derived from an EMBL/GenBank/DDBJ whole genome shotgun (WGS) entry which is preliminary data.</text>
</comment>
<dbReference type="SUPFAM" id="SSF51197">
    <property type="entry name" value="Clavaminate synthase-like"/>
    <property type="match status" value="1"/>
</dbReference>
<feature type="region of interest" description="Disordered" evidence="2">
    <location>
        <begin position="557"/>
        <end position="618"/>
    </location>
</feature>
<evidence type="ECO:0000259" key="3">
    <source>
        <dbReference type="PROSITE" id="PS51184"/>
    </source>
</evidence>
<proteinExistence type="predicted"/>
<organism evidence="4 5">
    <name type="scientific">Hydnum rufescens UP504</name>
    <dbReference type="NCBI Taxonomy" id="1448309"/>
    <lineage>
        <taxon>Eukaryota</taxon>
        <taxon>Fungi</taxon>
        <taxon>Dikarya</taxon>
        <taxon>Basidiomycota</taxon>
        <taxon>Agaricomycotina</taxon>
        <taxon>Agaricomycetes</taxon>
        <taxon>Cantharellales</taxon>
        <taxon>Hydnaceae</taxon>
        <taxon>Hydnum</taxon>
    </lineage>
</organism>
<protein>
    <recommendedName>
        <fullName evidence="3">JmjC domain-containing protein</fullName>
    </recommendedName>
</protein>
<evidence type="ECO:0000313" key="5">
    <source>
        <dbReference type="Proteomes" id="UP000886523"/>
    </source>
</evidence>
<dbReference type="InterPro" id="IPR003347">
    <property type="entry name" value="JmjC_dom"/>
</dbReference>
<dbReference type="Gene3D" id="2.60.120.650">
    <property type="entry name" value="Cupin"/>
    <property type="match status" value="1"/>
</dbReference>
<feature type="compositionally biased region" description="Basic and acidic residues" evidence="2">
    <location>
        <begin position="870"/>
        <end position="887"/>
    </location>
</feature>
<feature type="coiled-coil region" evidence="1">
    <location>
        <begin position="795"/>
        <end position="855"/>
    </location>
</feature>
<evidence type="ECO:0000256" key="1">
    <source>
        <dbReference type="SAM" id="Coils"/>
    </source>
</evidence>
<feature type="region of interest" description="Disordered" evidence="2">
    <location>
        <begin position="522"/>
        <end position="544"/>
    </location>
</feature>
<dbReference type="AlphaFoldDB" id="A0A9P6ANZ4"/>
<feature type="coiled-coil region" evidence="1">
    <location>
        <begin position="734"/>
        <end position="761"/>
    </location>
</feature>
<feature type="compositionally biased region" description="Basic and acidic residues" evidence="2">
    <location>
        <begin position="677"/>
        <end position="687"/>
    </location>
</feature>
<name>A0A9P6ANZ4_9AGAM</name>
<keyword evidence="1" id="KW-0175">Coiled coil</keyword>
<sequence>MEDQRMPIAELLSKYSAGKQYARPEDSERWYGKHLPFPPEWWGLLGGLPGGVLPLGTGDTFAYADPKDRPETTCYLGVGDTYSPAHKDSTASTRQNLMVYASPILSQESCSKGAKLGDILDCGETSSFWFLTPSAHSYSASRWFRNSWNKELDLESHTVTLDEFKAAGFPIYVCQQKLGDMVIVPRMSYHQVVNHGGISLKVAWSRMPMSSMAMALLSELPAYRRVGRPDIYRMKRLVHRTIEQLTPRYWELTRMERGCFERLVRLMSEIHIEEYHPDYTHFLVETTNNLNLTCDCCSTDIFQAYFECKNCTPPDEPDQFYTMCATCYVEGRSCKCADMAPRVLRPWPELLRIRNNAASVLDMPELTLQDYDRSAHLAIFKAAVLLRERRKTTASSRSKTIHRCTPSRNTEVEHLVPLIGLVRCPPCHRSICYRHALRSLFMHVAEAILLIHKDPSCQLYHFLHTQSETRWRNAHQRGRELNYDIEIRLVRAALLYRVCRPADAGRTRLGWYDDVIEVADDRHESSSGESSPDESSSDGSLSDGSLSIGSLLDGSLSSLTDESPVPKTLQRKVSIDRPENDSTPSKPISILKRVRSFDPATPVHGGKAPKIRKTSSQQNIEAQFPIWIPRARARMRPPSAPTSTSFTRRMASSPIVAGPTPVAKEPTTEESNGGDWHAPDRGDHDPLRMIAPSSHSLPKSLDANRPRDSSLSETILKLVADHQLQLRANNEQWAARMDERRAEDQERERRLEARLVAQREEYRARELTQREEYQARELTHRKEYQARELAMREEYRTQERHMERMLTTLQEVNKEKERLTEEYHTAMLAFYREKEQRLDQEVAMLRKRERKLEGQLKDRWNPPAAYLAAPRRDDQLPAQNHDDRDTSQKNVVGPTSSADNGLRLILPPTESSPKHPDEGNFGVSLPPQLARTPGMHGAAPF</sequence>
<evidence type="ECO:0000256" key="2">
    <source>
        <dbReference type="SAM" id="MobiDB-lite"/>
    </source>
</evidence>
<dbReference type="PROSITE" id="PS51184">
    <property type="entry name" value="JMJC"/>
    <property type="match status" value="1"/>
</dbReference>
<gene>
    <name evidence="4" type="ORF">BS47DRAFT_1320250</name>
</gene>
<feature type="domain" description="JmjC" evidence="3">
    <location>
        <begin position="24"/>
        <end position="223"/>
    </location>
</feature>
<dbReference type="Proteomes" id="UP000886523">
    <property type="component" value="Unassembled WGS sequence"/>
</dbReference>
<feature type="compositionally biased region" description="Polar residues" evidence="2">
    <location>
        <begin position="888"/>
        <end position="899"/>
    </location>
</feature>
<dbReference type="SMART" id="SM00558">
    <property type="entry name" value="JmjC"/>
    <property type="match status" value="1"/>
</dbReference>
<dbReference type="OrthoDB" id="298344at2759"/>